<evidence type="ECO:0000313" key="2">
    <source>
        <dbReference type="Proteomes" id="UP000008701"/>
    </source>
</evidence>
<name>A1BG76_CHLPD</name>
<accession>A1BG76</accession>
<dbReference type="Proteomes" id="UP000008701">
    <property type="component" value="Chromosome"/>
</dbReference>
<sequence>MKKKNMLETAILFGLPLSTQKCELFSQSEIADLVKHVPPYLVLTDALCGYRITDDSVIGDSQSGYPADIDACFVFAKACYSEIECDGHYPGCPSLPLTEIARSMDQSATLFAVYSGKIKDKNVPLLRRITKLKGGSIEKFDPDSSFWIWVSLQNGEITTKFYISGHQEPIVTISGWSYDVTEVMNVHSSFPLSVPSSDECEDAEFDREDIMKIIPQAPPFLILDCASVFQDEGGRSTIHSCAHVLPEMVEGHLGKNVILGPMHYSRALAQSGMVLCARVFGSSEFVPEVSSASGLWYDTGHYYEGMNTIRVEARITRFTDKRTIKIAVVSGDVYCCGRKVFGAESMNYIMIPRCQHPATIENN</sequence>
<protein>
    <submittedName>
        <fullName evidence="1">Uncharacterized protein</fullName>
    </submittedName>
</protein>
<dbReference type="HOGENOM" id="CLU_762268_0_0_10"/>
<proteinExistence type="predicted"/>
<reference evidence="1 2" key="1">
    <citation type="submission" date="2006-12" db="EMBL/GenBank/DDBJ databases">
        <title>Complete sequence of Chlorobium phaeobacteroides DSM 266.</title>
        <authorList>
            <consortium name="US DOE Joint Genome Institute"/>
            <person name="Copeland A."/>
            <person name="Lucas S."/>
            <person name="Lapidus A."/>
            <person name="Barry K."/>
            <person name="Detter J.C."/>
            <person name="Glavina del Rio T."/>
            <person name="Hammon N."/>
            <person name="Israni S."/>
            <person name="Pitluck S."/>
            <person name="Goltsman E."/>
            <person name="Schmutz J."/>
            <person name="Larimer F."/>
            <person name="Land M."/>
            <person name="Hauser L."/>
            <person name="Mikhailova N."/>
            <person name="Li T."/>
            <person name="Overmann J."/>
            <person name="Bryant D.A."/>
            <person name="Richardson P."/>
        </authorList>
    </citation>
    <scope>NUCLEOTIDE SEQUENCE [LARGE SCALE GENOMIC DNA]</scope>
    <source>
        <strain evidence="1 2">DSM 266</strain>
    </source>
</reference>
<dbReference type="Gene3D" id="3.10.129.10">
    <property type="entry name" value="Hotdog Thioesterase"/>
    <property type="match status" value="1"/>
</dbReference>
<dbReference type="AlphaFoldDB" id="A1BG76"/>
<dbReference type="RefSeq" id="WP_011745221.1">
    <property type="nucleotide sequence ID" value="NC_008639.1"/>
</dbReference>
<organism evidence="1 2">
    <name type="scientific">Chlorobium phaeobacteroides (strain DSM 266 / SMG 266 / 2430)</name>
    <dbReference type="NCBI Taxonomy" id="290317"/>
    <lineage>
        <taxon>Bacteria</taxon>
        <taxon>Pseudomonadati</taxon>
        <taxon>Chlorobiota</taxon>
        <taxon>Chlorobiia</taxon>
        <taxon>Chlorobiales</taxon>
        <taxon>Chlorobiaceae</taxon>
        <taxon>Chlorobium/Pelodictyon group</taxon>
        <taxon>Chlorobium</taxon>
    </lineage>
</organism>
<gene>
    <name evidence="1" type="ordered locus">Cpha266_1374</name>
</gene>
<keyword evidence="2" id="KW-1185">Reference proteome</keyword>
<dbReference type="KEGG" id="cph:Cpha266_1374"/>
<dbReference type="EMBL" id="CP000492">
    <property type="protein sequence ID" value="ABL65403.1"/>
    <property type="molecule type" value="Genomic_DNA"/>
</dbReference>
<evidence type="ECO:0000313" key="1">
    <source>
        <dbReference type="EMBL" id="ABL65403.1"/>
    </source>
</evidence>